<organism evidence="2 3">
    <name type="scientific">Prauserella isguenensis</name>
    <dbReference type="NCBI Taxonomy" id="1470180"/>
    <lineage>
        <taxon>Bacteria</taxon>
        <taxon>Bacillati</taxon>
        <taxon>Actinomycetota</taxon>
        <taxon>Actinomycetes</taxon>
        <taxon>Pseudonocardiales</taxon>
        <taxon>Pseudonocardiaceae</taxon>
        <taxon>Prauserella</taxon>
    </lineage>
</organism>
<proteinExistence type="predicted"/>
<accession>A0A839RW26</accession>
<protein>
    <submittedName>
        <fullName evidence="2">Putative membrane protein</fullName>
    </submittedName>
</protein>
<evidence type="ECO:0000256" key="1">
    <source>
        <dbReference type="SAM" id="Phobius"/>
    </source>
</evidence>
<feature type="transmembrane region" description="Helical" evidence="1">
    <location>
        <begin position="289"/>
        <end position="310"/>
    </location>
</feature>
<feature type="transmembrane region" description="Helical" evidence="1">
    <location>
        <begin position="120"/>
        <end position="138"/>
    </location>
</feature>
<reference evidence="2 3" key="1">
    <citation type="submission" date="2020-08" db="EMBL/GenBank/DDBJ databases">
        <title>Genomic Encyclopedia of Type Strains, Phase III (KMG-III): the genomes of soil and plant-associated and newly described type strains.</title>
        <authorList>
            <person name="Whitman W."/>
        </authorList>
    </citation>
    <scope>NUCLEOTIDE SEQUENCE [LARGE SCALE GENOMIC DNA]</scope>
    <source>
        <strain evidence="2 3">CECT 8577</strain>
    </source>
</reference>
<evidence type="ECO:0000313" key="3">
    <source>
        <dbReference type="Proteomes" id="UP000550714"/>
    </source>
</evidence>
<keyword evidence="3" id="KW-1185">Reference proteome</keyword>
<sequence>MTTSPQRAGKAPAWTSYGIDVVRGALIGTAETVPGVSGGTVALVTKVYDTAIASAGHLISGVVRTVSDLPRGKGMGRAAEEFRSVAWRTIIPLLAGMFAALLIMASLMEVWVEEHPVQTRALFFGMVLASLWVPYSMSKTAPAKDSSGGHTPWTWKDGLAALVTAVVVYVLVSLPPGDLEATAPVIILSAAVAICALVLPGLSGSFLLLTIGLYQPTLSAVNDRDLAYLGLFALGAVIGLGSIVKVLQWLLEHRKRITLVVLTGLMAGSLRALWPWQTDDRGLLAPGDHLGMAITLGLVGFGVVVAVMVVEARMTPKQETSPAA</sequence>
<feature type="transmembrane region" description="Helical" evidence="1">
    <location>
        <begin position="259"/>
        <end position="277"/>
    </location>
</feature>
<dbReference type="PANTHER" id="PTHR37308">
    <property type="entry name" value="INTEGRAL MEMBRANE PROTEIN"/>
    <property type="match status" value="1"/>
</dbReference>
<dbReference type="Pfam" id="PF04018">
    <property type="entry name" value="VCA0040-like"/>
    <property type="match status" value="1"/>
</dbReference>
<dbReference type="EMBL" id="JACHWU010000001">
    <property type="protein sequence ID" value="MBB3049616.1"/>
    <property type="molecule type" value="Genomic_DNA"/>
</dbReference>
<keyword evidence="1" id="KW-0472">Membrane</keyword>
<dbReference type="RefSeq" id="WP_343053604.1">
    <property type="nucleotide sequence ID" value="NZ_JACHWU010000001.1"/>
</dbReference>
<keyword evidence="1" id="KW-1133">Transmembrane helix</keyword>
<dbReference type="Proteomes" id="UP000550714">
    <property type="component" value="Unassembled WGS sequence"/>
</dbReference>
<comment type="caution">
    <text evidence="2">The sequence shown here is derived from an EMBL/GenBank/DDBJ whole genome shotgun (WGS) entry which is preliminary data.</text>
</comment>
<feature type="transmembrane region" description="Helical" evidence="1">
    <location>
        <begin position="226"/>
        <end position="247"/>
    </location>
</feature>
<feature type="transmembrane region" description="Helical" evidence="1">
    <location>
        <begin position="85"/>
        <end position="108"/>
    </location>
</feature>
<feature type="transmembrane region" description="Helical" evidence="1">
    <location>
        <begin position="186"/>
        <end position="214"/>
    </location>
</feature>
<dbReference type="PANTHER" id="PTHR37308:SF1">
    <property type="entry name" value="POLYPRENYL-PHOSPHATE TRANSPORTER"/>
    <property type="match status" value="1"/>
</dbReference>
<keyword evidence="1" id="KW-0812">Transmembrane</keyword>
<evidence type="ECO:0000313" key="2">
    <source>
        <dbReference type="EMBL" id="MBB3049616.1"/>
    </source>
</evidence>
<name>A0A839RW26_9PSEU</name>
<dbReference type="AlphaFoldDB" id="A0A839RW26"/>
<dbReference type="InterPro" id="IPR007163">
    <property type="entry name" value="VCA0040-like"/>
</dbReference>
<gene>
    <name evidence="2" type="ORF">FHS23_000611</name>
</gene>